<organism evidence="6 7">
    <name type="scientific">Pycnococcus provasolii</name>
    <dbReference type="NCBI Taxonomy" id="41880"/>
    <lineage>
        <taxon>Eukaryota</taxon>
        <taxon>Viridiplantae</taxon>
        <taxon>Chlorophyta</taxon>
        <taxon>Pseudoscourfieldiophyceae</taxon>
        <taxon>Pseudoscourfieldiales</taxon>
        <taxon>Pycnococcaceae</taxon>
        <taxon>Pycnococcus</taxon>
    </lineage>
</organism>
<evidence type="ECO:0000313" key="7">
    <source>
        <dbReference type="Proteomes" id="UP000660262"/>
    </source>
</evidence>
<feature type="transmembrane region" description="Helical" evidence="5">
    <location>
        <begin position="252"/>
        <end position="274"/>
    </location>
</feature>
<feature type="transmembrane region" description="Helical" evidence="5">
    <location>
        <begin position="21"/>
        <end position="44"/>
    </location>
</feature>
<feature type="transmembrane region" description="Helical" evidence="5">
    <location>
        <begin position="64"/>
        <end position="87"/>
    </location>
</feature>
<keyword evidence="2 5" id="KW-0812">Transmembrane</keyword>
<gene>
    <name evidence="6" type="ORF">PPROV_001049900</name>
</gene>
<dbReference type="Pfam" id="PF00335">
    <property type="entry name" value="Tetraspanin"/>
    <property type="match status" value="1"/>
</dbReference>
<keyword evidence="4 5" id="KW-0472">Membrane</keyword>
<evidence type="ECO:0000256" key="2">
    <source>
        <dbReference type="ARBA" id="ARBA00022692"/>
    </source>
</evidence>
<sequence length="388" mass="41786">MGVSSMLADCTYKKTIQASLVLLNVITLAFSLTLIGLAAPNVGYERKGSTHHMHGGANSVLDDPYAALCLFGAITGFISLLGVLGGIRGNKTFLVFYFALLLAATAMLLYAAVLCLVFKAEADYYVSSYWDKYENSMPESWSRMDAIRKAHKVLEAAGALCATVAAIDLYQLYAASVIMGHEYALARSVQIINFFSFVMGVGVAYVAVECIRRKVGGDWAPGMMVTLAICTIILSCTGFVQSFGEKTHRVAVFHLVACVVILVLTIACAVAAFVEGQKTKRWVDDHWDKIGSEDITQKQVHDWWQAHATLLGVACCFLAISLILNIVGSSYFIHTTRRSRREGGADAVSGTKSFANAAYAGGDAESAEDGMLNGEALSNDAHVARSEL</sequence>
<dbReference type="InterPro" id="IPR018499">
    <property type="entry name" value="Tetraspanin/Peripherin"/>
</dbReference>
<feature type="transmembrane region" description="Helical" evidence="5">
    <location>
        <begin position="156"/>
        <end position="179"/>
    </location>
</feature>
<feature type="transmembrane region" description="Helical" evidence="5">
    <location>
        <begin position="191"/>
        <end position="208"/>
    </location>
</feature>
<dbReference type="Proteomes" id="UP000660262">
    <property type="component" value="Unassembled WGS sequence"/>
</dbReference>
<keyword evidence="7" id="KW-1185">Reference proteome</keyword>
<comment type="caution">
    <text evidence="6">The sequence shown here is derived from an EMBL/GenBank/DDBJ whole genome shotgun (WGS) entry which is preliminary data.</text>
</comment>
<feature type="transmembrane region" description="Helical" evidence="5">
    <location>
        <begin position="220"/>
        <end position="240"/>
    </location>
</feature>
<comment type="subcellular location">
    <subcellularLocation>
        <location evidence="1">Membrane</location>
        <topology evidence="1">Multi-pass membrane protein</topology>
    </subcellularLocation>
</comment>
<evidence type="ECO:0000256" key="5">
    <source>
        <dbReference type="SAM" id="Phobius"/>
    </source>
</evidence>
<evidence type="ECO:0000256" key="4">
    <source>
        <dbReference type="ARBA" id="ARBA00023136"/>
    </source>
</evidence>
<protein>
    <submittedName>
        <fullName evidence="6">Uncharacterized protein</fullName>
    </submittedName>
</protein>
<dbReference type="EMBL" id="BNJQ01000036">
    <property type="protein sequence ID" value="GHP11771.1"/>
    <property type="molecule type" value="Genomic_DNA"/>
</dbReference>
<evidence type="ECO:0000313" key="6">
    <source>
        <dbReference type="EMBL" id="GHP11771.1"/>
    </source>
</evidence>
<feature type="transmembrane region" description="Helical" evidence="5">
    <location>
        <begin position="310"/>
        <end position="333"/>
    </location>
</feature>
<evidence type="ECO:0000256" key="3">
    <source>
        <dbReference type="ARBA" id="ARBA00022989"/>
    </source>
</evidence>
<dbReference type="AlphaFoldDB" id="A0A830I1Y2"/>
<feature type="transmembrane region" description="Helical" evidence="5">
    <location>
        <begin position="94"/>
        <end position="120"/>
    </location>
</feature>
<proteinExistence type="predicted"/>
<accession>A0A830I1Y2</accession>
<dbReference type="GO" id="GO:0016020">
    <property type="term" value="C:membrane"/>
    <property type="evidence" value="ECO:0007669"/>
    <property type="project" value="UniProtKB-SubCell"/>
</dbReference>
<keyword evidence="3 5" id="KW-1133">Transmembrane helix</keyword>
<reference evidence="6" key="1">
    <citation type="submission" date="2020-10" db="EMBL/GenBank/DDBJ databases">
        <title>Unveiling of a novel bifunctional photoreceptor, Dualchrome1, isolated from a cosmopolitan green alga.</title>
        <authorList>
            <person name="Suzuki S."/>
            <person name="Kawachi M."/>
        </authorList>
    </citation>
    <scope>NUCLEOTIDE SEQUENCE</scope>
    <source>
        <strain evidence="6">NIES 2893</strain>
    </source>
</reference>
<evidence type="ECO:0000256" key="1">
    <source>
        <dbReference type="ARBA" id="ARBA00004141"/>
    </source>
</evidence>
<name>A0A830I1Y2_9CHLO</name>